<protein>
    <submittedName>
        <fullName evidence="2">Membrane protein</fullName>
    </submittedName>
</protein>
<comment type="caution">
    <text evidence="2">The sequence shown here is derived from an EMBL/GenBank/DDBJ whole genome shotgun (WGS) entry which is preliminary data.</text>
</comment>
<dbReference type="AlphaFoldDB" id="A0A094WFG0"/>
<dbReference type="eggNOG" id="ENOG5033314">
    <property type="taxonomic scope" value="Bacteria"/>
</dbReference>
<evidence type="ECO:0000313" key="2">
    <source>
        <dbReference type="EMBL" id="KGA96509.1"/>
    </source>
</evidence>
<feature type="transmembrane region" description="Helical" evidence="1">
    <location>
        <begin position="45"/>
        <end position="64"/>
    </location>
</feature>
<evidence type="ECO:0000313" key="5">
    <source>
        <dbReference type="Proteomes" id="UP000297014"/>
    </source>
</evidence>
<feature type="transmembrane region" description="Helical" evidence="1">
    <location>
        <begin position="7"/>
        <end position="33"/>
    </location>
</feature>
<organism evidence="2 4">
    <name type="scientific">Alkalihalobacillus alcalophilus ATCC 27647 = CGMCC 1.3604</name>
    <dbReference type="NCBI Taxonomy" id="1218173"/>
    <lineage>
        <taxon>Bacteria</taxon>
        <taxon>Bacillati</taxon>
        <taxon>Bacillota</taxon>
        <taxon>Bacilli</taxon>
        <taxon>Bacillales</taxon>
        <taxon>Bacillaceae</taxon>
        <taxon>Alkalihalobacillus</taxon>
    </lineage>
</organism>
<dbReference type="Pfam" id="PF12670">
    <property type="entry name" value="DUF3792"/>
    <property type="match status" value="1"/>
</dbReference>
<keyword evidence="4" id="KW-1185">Reference proteome</keyword>
<reference evidence="2 4" key="1">
    <citation type="journal article" date="2014" name="Genome Announc.">
        <title>Draft Genome Sequence of Bacillus alcalophilus AV1934, a Classic Alkaliphile Isolated from Human Feces in 1934.</title>
        <authorList>
            <person name="Attie O."/>
            <person name="Jayaprakash A."/>
            <person name="Shah H."/>
            <person name="Paulsen I.T."/>
            <person name="Morino M."/>
            <person name="Takahashi Y."/>
            <person name="Narumi I."/>
            <person name="Sachidanandam R."/>
            <person name="Satoh K."/>
            <person name="Ito M."/>
            <person name="Krulwich T.A."/>
        </authorList>
    </citation>
    <scope>NUCLEOTIDE SEQUENCE [LARGE SCALE GENOMIC DNA]</scope>
    <source>
        <strain evidence="2 4">AV1934</strain>
    </source>
</reference>
<evidence type="ECO:0000256" key="1">
    <source>
        <dbReference type="SAM" id="Phobius"/>
    </source>
</evidence>
<keyword evidence="1" id="KW-0472">Membrane</keyword>
<sequence>MESYRNFFPAVVMGLLTIFSVAVVFSLIAATILSLTNLTEHSLDWLIKIVAFLTILIGGLVAGAKSKSKGLMIGAVTAILFTLITFLVQFLGYDQAFTTEQYMYHGGYLLIGALGGMVGVNLFGGNS</sequence>
<dbReference type="EMBL" id="ALPT02000058">
    <property type="protein sequence ID" value="KGA96509.1"/>
    <property type="molecule type" value="Genomic_DNA"/>
</dbReference>
<proteinExistence type="predicted"/>
<feature type="transmembrane region" description="Helical" evidence="1">
    <location>
        <begin position="103"/>
        <end position="124"/>
    </location>
</feature>
<evidence type="ECO:0000313" key="3">
    <source>
        <dbReference type="EMBL" id="THG90546.1"/>
    </source>
</evidence>
<accession>A0A094WFG0</accession>
<dbReference type="Proteomes" id="UP000297014">
    <property type="component" value="Unassembled WGS sequence"/>
</dbReference>
<dbReference type="STRING" id="1218173.BALCAV_0215785"/>
<dbReference type="Proteomes" id="UP000002754">
    <property type="component" value="Unassembled WGS sequence"/>
</dbReference>
<keyword evidence="1" id="KW-0812">Transmembrane</keyword>
<evidence type="ECO:0000313" key="4">
    <source>
        <dbReference type="Proteomes" id="UP000002754"/>
    </source>
</evidence>
<dbReference type="RefSeq" id="WP_003324558.1">
    <property type="nucleotide sequence ID" value="NZ_JALP01000137.1"/>
</dbReference>
<name>A0A094WFG0_ALKAL</name>
<keyword evidence="1" id="KW-1133">Transmembrane helix</keyword>
<dbReference type="NCBIfam" id="TIGR04086">
    <property type="entry name" value="TIGR04086_membr"/>
    <property type="match status" value="1"/>
</dbReference>
<dbReference type="EMBL" id="JALP01000137">
    <property type="protein sequence ID" value="THG90546.1"/>
    <property type="molecule type" value="Genomic_DNA"/>
</dbReference>
<gene>
    <name evidence="3" type="ORF">AJ85_10140</name>
    <name evidence="2" type="ORF">BALCAV_0215785</name>
</gene>
<reference evidence="3 5" key="2">
    <citation type="submission" date="2014-01" db="EMBL/GenBank/DDBJ databases">
        <title>Draft genome sequencing of Bacillus alcalophilus CGMCC 1.3604.</title>
        <authorList>
            <person name="Yang J."/>
            <person name="Diao L."/>
            <person name="Yang S."/>
        </authorList>
    </citation>
    <scope>NUCLEOTIDE SEQUENCE [LARGE SCALE GENOMIC DNA]</scope>
    <source>
        <strain evidence="3 5">CGMCC 1.3604</strain>
    </source>
</reference>
<dbReference type="InterPro" id="IPR023804">
    <property type="entry name" value="DUF3792_TM"/>
</dbReference>
<feature type="transmembrane region" description="Helical" evidence="1">
    <location>
        <begin position="71"/>
        <end position="91"/>
    </location>
</feature>